<gene>
    <name evidence="1" type="ORF">WN944_002137</name>
</gene>
<sequence length="108" mass="12283">MKENEMIDAGGPHEDNSVVLKSRERKCSVFHMGTWPNNSSVIFMAVSALRNFPCFGLTCPNLGLCAHMKIQGKFSHARVRPMKRTNELSFFLFVFFPPPTLNSQYQTN</sequence>
<dbReference type="AlphaFoldDB" id="A0AAP0QN90"/>
<reference evidence="1 2" key="1">
    <citation type="submission" date="2024-05" db="EMBL/GenBank/DDBJ databases">
        <title>Haplotype-resolved chromosome-level genome assembly of Huyou (Citrus changshanensis).</title>
        <authorList>
            <person name="Miao C."/>
            <person name="Chen W."/>
            <person name="Wu Y."/>
            <person name="Wang L."/>
            <person name="Zhao S."/>
            <person name="Grierson D."/>
            <person name="Xu C."/>
            <person name="Chen K."/>
        </authorList>
    </citation>
    <scope>NUCLEOTIDE SEQUENCE [LARGE SCALE GENOMIC DNA]</scope>
    <source>
        <strain evidence="1">01-14</strain>
        <tissue evidence="1">Leaf</tissue>
    </source>
</reference>
<evidence type="ECO:0000313" key="1">
    <source>
        <dbReference type="EMBL" id="KAK9209769.1"/>
    </source>
</evidence>
<name>A0AAP0QN90_9ROSI</name>
<evidence type="ECO:0000313" key="2">
    <source>
        <dbReference type="Proteomes" id="UP001428341"/>
    </source>
</evidence>
<dbReference type="Proteomes" id="UP001428341">
    <property type="component" value="Unassembled WGS sequence"/>
</dbReference>
<accession>A0AAP0QN90</accession>
<keyword evidence="2" id="KW-1185">Reference proteome</keyword>
<organism evidence="1 2">
    <name type="scientific">Citrus x changshan-huyou</name>
    <dbReference type="NCBI Taxonomy" id="2935761"/>
    <lineage>
        <taxon>Eukaryota</taxon>
        <taxon>Viridiplantae</taxon>
        <taxon>Streptophyta</taxon>
        <taxon>Embryophyta</taxon>
        <taxon>Tracheophyta</taxon>
        <taxon>Spermatophyta</taxon>
        <taxon>Magnoliopsida</taxon>
        <taxon>eudicotyledons</taxon>
        <taxon>Gunneridae</taxon>
        <taxon>Pentapetalae</taxon>
        <taxon>rosids</taxon>
        <taxon>malvids</taxon>
        <taxon>Sapindales</taxon>
        <taxon>Rutaceae</taxon>
        <taxon>Aurantioideae</taxon>
        <taxon>Citrus</taxon>
    </lineage>
</organism>
<protein>
    <submittedName>
        <fullName evidence="1">Uncharacterized protein</fullName>
    </submittedName>
</protein>
<dbReference type="EMBL" id="JBCGBO010000004">
    <property type="protein sequence ID" value="KAK9209769.1"/>
    <property type="molecule type" value="Genomic_DNA"/>
</dbReference>
<comment type="caution">
    <text evidence="1">The sequence shown here is derived from an EMBL/GenBank/DDBJ whole genome shotgun (WGS) entry which is preliminary data.</text>
</comment>
<proteinExistence type="predicted"/>